<keyword evidence="4" id="KW-1185">Reference proteome</keyword>
<keyword evidence="2" id="KW-0408">Iron</keyword>
<accession>A0A1I6KHK2</accession>
<keyword evidence="2" id="KW-0479">Metal-binding</keyword>
<dbReference type="GO" id="GO:0020037">
    <property type="term" value="F:heme binding"/>
    <property type="evidence" value="ECO:0007669"/>
    <property type="project" value="InterPro"/>
</dbReference>
<dbReference type="EMBL" id="FOZG01000001">
    <property type="protein sequence ID" value="SFR90644.1"/>
    <property type="molecule type" value="Genomic_DNA"/>
</dbReference>
<dbReference type="RefSeq" id="WP_242653368.1">
    <property type="nucleotide sequence ID" value="NZ_FOZG01000001.1"/>
</dbReference>
<dbReference type="STRING" id="1166337.SAMN05192580_1744"/>
<dbReference type="GO" id="GO:0004497">
    <property type="term" value="F:monooxygenase activity"/>
    <property type="evidence" value="ECO:0007669"/>
    <property type="project" value="UniProtKB-KW"/>
</dbReference>
<evidence type="ECO:0000313" key="4">
    <source>
        <dbReference type="Proteomes" id="UP000198824"/>
    </source>
</evidence>
<dbReference type="GO" id="GO:0016705">
    <property type="term" value="F:oxidoreductase activity, acting on paired donors, with incorporation or reduction of molecular oxygen"/>
    <property type="evidence" value="ECO:0007669"/>
    <property type="project" value="InterPro"/>
</dbReference>
<dbReference type="PANTHER" id="PTHR46696">
    <property type="entry name" value="P450, PUTATIVE (EUROFUNG)-RELATED"/>
    <property type="match status" value="1"/>
</dbReference>
<dbReference type="Gene3D" id="1.10.630.10">
    <property type="entry name" value="Cytochrome P450"/>
    <property type="match status" value="1"/>
</dbReference>
<organism evidence="3 4">
    <name type="scientific">Sphingomonas jatrophae</name>
    <dbReference type="NCBI Taxonomy" id="1166337"/>
    <lineage>
        <taxon>Bacteria</taxon>
        <taxon>Pseudomonadati</taxon>
        <taxon>Pseudomonadota</taxon>
        <taxon>Alphaproteobacteria</taxon>
        <taxon>Sphingomonadales</taxon>
        <taxon>Sphingomonadaceae</taxon>
        <taxon>Sphingomonas</taxon>
    </lineage>
</organism>
<dbReference type="InterPro" id="IPR001128">
    <property type="entry name" value="Cyt_P450"/>
</dbReference>
<dbReference type="Pfam" id="PF00067">
    <property type="entry name" value="p450"/>
    <property type="match status" value="1"/>
</dbReference>
<dbReference type="Proteomes" id="UP000198824">
    <property type="component" value="Unassembled WGS sequence"/>
</dbReference>
<dbReference type="AlphaFoldDB" id="A0A1I6KHK2"/>
<keyword evidence="2" id="KW-0349">Heme</keyword>
<evidence type="ECO:0000256" key="1">
    <source>
        <dbReference type="ARBA" id="ARBA00010617"/>
    </source>
</evidence>
<protein>
    <submittedName>
        <fullName evidence="3">Cytochrome P450</fullName>
    </submittedName>
</protein>
<dbReference type="SUPFAM" id="SSF48264">
    <property type="entry name" value="Cytochrome P450"/>
    <property type="match status" value="1"/>
</dbReference>
<comment type="similarity">
    <text evidence="1 2">Belongs to the cytochrome P450 family.</text>
</comment>
<dbReference type="InterPro" id="IPR036396">
    <property type="entry name" value="Cyt_P450_sf"/>
</dbReference>
<dbReference type="InterPro" id="IPR017972">
    <property type="entry name" value="Cyt_P450_CS"/>
</dbReference>
<reference evidence="3 4" key="1">
    <citation type="submission" date="2016-10" db="EMBL/GenBank/DDBJ databases">
        <authorList>
            <person name="de Groot N.N."/>
        </authorList>
    </citation>
    <scope>NUCLEOTIDE SEQUENCE [LARGE SCALE GENOMIC DNA]</scope>
    <source>
        <strain evidence="3 4">S5-249</strain>
    </source>
</reference>
<gene>
    <name evidence="3" type="ORF">SAMN05192580_1744</name>
</gene>
<dbReference type="PANTHER" id="PTHR46696:SF6">
    <property type="entry name" value="P450, PUTATIVE (EUROFUNG)-RELATED"/>
    <property type="match status" value="1"/>
</dbReference>
<dbReference type="GO" id="GO:0005506">
    <property type="term" value="F:iron ion binding"/>
    <property type="evidence" value="ECO:0007669"/>
    <property type="project" value="InterPro"/>
</dbReference>
<dbReference type="InterPro" id="IPR002397">
    <property type="entry name" value="Cyt_P450_B"/>
</dbReference>
<keyword evidence="2" id="KW-0560">Oxidoreductase</keyword>
<keyword evidence="2" id="KW-0503">Monooxygenase</keyword>
<proteinExistence type="inferred from homology"/>
<sequence length="404" mass="45203">MTDVSLIPAHVPPERVMRFDFRNDAEIRRDPWGYIARLDERPDIFFSPDLGGYWIVTRAAMIDEVFSRHDLFTATSVAIPKRDKSVVLIPNNFDPPEHTAYRKTMANNLFSPRALATLEPDTRAFSQALFDSFVPGACEFVDDYAYKLPIDIFLKLMGADLALRDDCLSWIKLIFRGRDADETNRGFIAAAGWVATWLDEQLADPARNPGSMFQAMVASRINGRALTLDEMRSITLMLFTGGLDTITSQMTHIMRFLAENPDHRRHLVDHPEDVPFALEELLRRFGISFIGRAVAKDIDYHGVAMKEGDVICAATPIAGLDPRAFPDPLTVDFGRGNGRRVKHLGFGSGPHLCIGAHLARVQLTVMLEDLLPRMPNLRIAPGTTIETMNGATLMLKALPLLWDA</sequence>
<evidence type="ECO:0000256" key="2">
    <source>
        <dbReference type="RuleBase" id="RU000461"/>
    </source>
</evidence>
<evidence type="ECO:0000313" key="3">
    <source>
        <dbReference type="EMBL" id="SFR90644.1"/>
    </source>
</evidence>
<name>A0A1I6KHK2_9SPHN</name>
<dbReference type="PRINTS" id="PR00359">
    <property type="entry name" value="BP450"/>
</dbReference>
<dbReference type="PROSITE" id="PS00086">
    <property type="entry name" value="CYTOCHROME_P450"/>
    <property type="match status" value="1"/>
</dbReference>